<protein>
    <submittedName>
        <fullName evidence="2">Uncharacterized protein</fullName>
    </submittedName>
</protein>
<evidence type="ECO:0000256" key="1">
    <source>
        <dbReference type="SAM" id="MobiDB-lite"/>
    </source>
</evidence>
<feature type="compositionally biased region" description="Low complexity" evidence="1">
    <location>
        <begin position="29"/>
        <end position="45"/>
    </location>
</feature>
<dbReference type="Proteomes" id="UP000076871">
    <property type="component" value="Unassembled WGS sequence"/>
</dbReference>
<feature type="compositionally biased region" description="Basic and acidic residues" evidence="1">
    <location>
        <begin position="336"/>
        <end position="348"/>
    </location>
</feature>
<proteinExistence type="predicted"/>
<dbReference type="RefSeq" id="XP_040765156.1">
    <property type="nucleotide sequence ID" value="XM_040913802.1"/>
</dbReference>
<dbReference type="EMBL" id="KV427619">
    <property type="protein sequence ID" value="KZT07416.1"/>
    <property type="molecule type" value="Genomic_DNA"/>
</dbReference>
<evidence type="ECO:0000313" key="2">
    <source>
        <dbReference type="EMBL" id="KZT07416.1"/>
    </source>
</evidence>
<evidence type="ECO:0000313" key="3">
    <source>
        <dbReference type="Proteomes" id="UP000076871"/>
    </source>
</evidence>
<keyword evidence="3" id="KW-1185">Reference proteome</keyword>
<feature type="compositionally biased region" description="Low complexity" evidence="1">
    <location>
        <begin position="326"/>
        <end position="335"/>
    </location>
</feature>
<dbReference type="InParanoid" id="A0A165EN81"/>
<feature type="compositionally biased region" description="Polar residues" evidence="1">
    <location>
        <begin position="350"/>
        <end position="360"/>
    </location>
</feature>
<reference evidence="2 3" key="1">
    <citation type="journal article" date="2016" name="Mol. Biol. Evol.">
        <title>Comparative Genomics of Early-Diverging Mushroom-Forming Fungi Provides Insights into the Origins of Lignocellulose Decay Capabilities.</title>
        <authorList>
            <person name="Nagy L.G."/>
            <person name="Riley R."/>
            <person name="Tritt A."/>
            <person name="Adam C."/>
            <person name="Daum C."/>
            <person name="Floudas D."/>
            <person name="Sun H."/>
            <person name="Yadav J.S."/>
            <person name="Pangilinan J."/>
            <person name="Larsson K.H."/>
            <person name="Matsuura K."/>
            <person name="Barry K."/>
            <person name="Labutti K."/>
            <person name="Kuo R."/>
            <person name="Ohm R.A."/>
            <person name="Bhattacharya S.S."/>
            <person name="Shirouzu T."/>
            <person name="Yoshinaga Y."/>
            <person name="Martin F.M."/>
            <person name="Grigoriev I.V."/>
            <person name="Hibbett D.S."/>
        </authorList>
    </citation>
    <scope>NUCLEOTIDE SEQUENCE [LARGE SCALE GENOMIC DNA]</scope>
    <source>
        <strain evidence="2 3">93-53</strain>
    </source>
</reference>
<dbReference type="AlphaFoldDB" id="A0A165EN81"/>
<feature type="region of interest" description="Disordered" evidence="1">
    <location>
        <begin position="29"/>
        <end position="48"/>
    </location>
</feature>
<organism evidence="2 3">
    <name type="scientific">Laetiporus sulphureus 93-53</name>
    <dbReference type="NCBI Taxonomy" id="1314785"/>
    <lineage>
        <taxon>Eukaryota</taxon>
        <taxon>Fungi</taxon>
        <taxon>Dikarya</taxon>
        <taxon>Basidiomycota</taxon>
        <taxon>Agaricomycotina</taxon>
        <taxon>Agaricomycetes</taxon>
        <taxon>Polyporales</taxon>
        <taxon>Laetiporus</taxon>
    </lineage>
</organism>
<sequence length="360" mass="40694">MHPHLVRNLLLFCPLPSSQRLWPLSSFPAPVSPSHPHSKPQPSAPLSSLRIFATRTRSPRVASEMFRTRKDDTMARETPQTQSRVEFARSALDHGGQTHWESRHPAGVPFKDLLQRIDDLQSTLEVVTLIRHEEGDDIPWHDRVMQRNDINLPRLRRLSVAYYPEEYVCHLFNAIRFSGKPKVSLRFAARKGVSVKIFDSTCPSLHDLAHRTKGAHIQYAYTGREHGSNEVVFTFKSLDVSLEVAWDHGLSQSKSGEESSAYAIAEAIIRNLPNLHTLEVELRVDSAPPNGVLLDCLWIRKFKDVEVVVRRNGRKEFIKYDGPDHPASSSPTSRASKSERTRTGKEDSLSMASRTPTLSS</sequence>
<gene>
    <name evidence="2" type="ORF">LAESUDRAFT_772685</name>
</gene>
<accession>A0A165EN81</accession>
<name>A0A165EN81_9APHY</name>
<feature type="region of interest" description="Disordered" evidence="1">
    <location>
        <begin position="318"/>
        <end position="360"/>
    </location>
</feature>
<dbReference type="GeneID" id="63830830"/>